<dbReference type="Proteomes" id="UP000288947">
    <property type="component" value="Chromosome"/>
</dbReference>
<feature type="transmembrane region" description="Helical" evidence="6">
    <location>
        <begin position="322"/>
        <end position="341"/>
    </location>
</feature>
<reference evidence="8 9" key="1">
    <citation type="submission" date="2018-01" db="EMBL/GenBank/DDBJ databases">
        <title>The whole genome sequencing and assembly of Fervidobacterium changbaicum CBS-1 strain.</title>
        <authorList>
            <person name="Kim J.-Y."/>
            <person name="Park M.-K."/>
            <person name="Yi H."/>
            <person name="Bahn Y.-S."/>
            <person name="Kim J.F."/>
            <person name="Lee D.-W."/>
        </authorList>
    </citation>
    <scope>NUCLEOTIDE SEQUENCE [LARGE SCALE GENOMIC DNA]</scope>
    <source>
        <strain evidence="8 9">CBS-1</strain>
    </source>
</reference>
<feature type="transmembrane region" description="Helical" evidence="6">
    <location>
        <begin position="76"/>
        <end position="96"/>
    </location>
</feature>
<evidence type="ECO:0000259" key="7">
    <source>
        <dbReference type="PROSITE" id="PS50850"/>
    </source>
</evidence>
<feature type="transmembrane region" description="Helical" evidence="6">
    <location>
        <begin position="102"/>
        <end position="123"/>
    </location>
</feature>
<evidence type="ECO:0000313" key="9">
    <source>
        <dbReference type="Proteomes" id="UP000288947"/>
    </source>
</evidence>
<feature type="transmembrane region" description="Helical" evidence="6">
    <location>
        <begin position="163"/>
        <end position="185"/>
    </location>
</feature>
<feature type="domain" description="Major facilitator superfamily (MFS) profile" evidence="7">
    <location>
        <begin position="11"/>
        <end position="421"/>
    </location>
</feature>
<evidence type="ECO:0000256" key="6">
    <source>
        <dbReference type="SAM" id="Phobius"/>
    </source>
</evidence>
<dbReference type="Pfam" id="PF07690">
    <property type="entry name" value="MFS_1"/>
    <property type="match status" value="1"/>
</dbReference>
<dbReference type="InterPro" id="IPR020846">
    <property type="entry name" value="MFS_dom"/>
</dbReference>
<feature type="transmembrane region" description="Helical" evidence="6">
    <location>
        <begin position="50"/>
        <end position="69"/>
    </location>
</feature>
<evidence type="ECO:0000256" key="5">
    <source>
        <dbReference type="ARBA" id="ARBA00023136"/>
    </source>
</evidence>
<evidence type="ECO:0000256" key="4">
    <source>
        <dbReference type="ARBA" id="ARBA00022989"/>
    </source>
</evidence>
<proteinExistence type="predicted"/>
<sequence>MDRGAKDRKKISLFLFLLLVVLNADQMVMSPVIGMIEKEFNITDSHIGLIGGVFSIVGALISLIWGYLTDKYSRKWLLIGSILVGEVPCLLTAISGSYGELFFWRVLTGIGIGASFPISYSLVGDLYGHRERGKIVSVLGLASTVGSIVGMLVAGYTANIFGWRIPFILVSAPNLLLIPLIINVLQEPRRGASEEGFSETQADYSYTIKLSDYTQLVKIKTNLLLFLQGIAGTIPWGAIPYFMIEFFRREKSMDLNQATTMFLLFALGSIAGNIAGGFIGEKIYRRSKKLVPLVSAITTILGVFLTVSVFRYSYTSNTSNSLLGFLTFGMLGFIAAAMDSYTGPNVKMMLLNVNEPKDRGRIFSIFNLTDSVGTGIGRFVGGSLSVTLGTLGAALEITAYFWLVCGFLLMLSAWYFEVEVEALNKKMRELAMEMASQTLDANSSSEGMKE</sequence>
<keyword evidence="2" id="KW-0813">Transport</keyword>
<evidence type="ECO:0000313" key="8">
    <source>
        <dbReference type="EMBL" id="QAV33091.1"/>
    </source>
</evidence>
<dbReference type="InterPro" id="IPR044770">
    <property type="entry name" value="MFS_spinster-like"/>
</dbReference>
<evidence type="ECO:0000256" key="3">
    <source>
        <dbReference type="ARBA" id="ARBA00022692"/>
    </source>
</evidence>
<organism evidence="8 9">
    <name type="scientific">Fervidobacterium changbaicum</name>
    <dbReference type="NCBI Taxonomy" id="310769"/>
    <lineage>
        <taxon>Bacteria</taxon>
        <taxon>Thermotogati</taxon>
        <taxon>Thermotogota</taxon>
        <taxon>Thermotogae</taxon>
        <taxon>Thermotogales</taxon>
        <taxon>Fervidobacteriaceae</taxon>
        <taxon>Fervidobacterium</taxon>
    </lineage>
</organism>
<evidence type="ECO:0000256" key="2">
    <source>
        <dbReference type="ARBA" id="ARBA00022448"/>
    </source>
</evidence>
<feature type="transmembrane region" description="Helical" evidence="6">
    <location>
        <begin position="135"/>
        <end position="157"/>
    </location>
</feature>
<dbReference type="EMBL" id="CP026721">
    <property type="protein sequence ID" value="QAV33091.1"/>
    <property type="molecule type" value="Genomic_DNA"/>
</dbReference>
<keyword evidence="3 6" id="KW-0812">Transmembrane</keyword>
<feature type="transmembrane region" description="Helical" evidence="6">
    <location>
        <begin position="400"/>
        <end position="418"/>
    </location>
</feature>
<dbReference type="RefSeq" id="WP_090222006.1">
    <property type="nucleotide sequence ID" value="NZ_CP026721.1"/>
</dbReference>
<protein>
    <submittedName>
        <fullName evidence="8">MFS transporter</fullName>
    </submittedName>
</protein>
<dbReference type="PROSITE" id="PS50850">
    <property type="entry name" value="MFS"/>
    <property type="match status" value="1"/>
</dbReference>
<feature type="transmembrane region" description="Helical" evidence="6">
    <location>
        <begin position="290"/>
        <end position="310"/>
    </location>
</feature>
<dbReference type="Gene3D" id="1.20.1250.20">
    <property type="entry name" value="MFS general substrate transporter like domains"/>
    <property type="match status" value="1"/>
</dbReference>
<feature type="transmembrane region" description="Helical" evidence="6">
    <location>
        <begin position="255"/>
        <end position="278"/>
    </location>
</feature>
<keyword evidence="4 6" id="KW-1133">Transmembrane helix</keyword>
<feature type="transmembrane region" description="Helical" evidence="6">
    <location>
        <begin position="362"/>
        <end position="380"/>
    </location>
</feature>
<name>A0ABX5QRJ6_9BACT</name>
<dbReference type="InterPro" id="IPR036259">
    <property type="entry name" value="MFS_trans_sf"/>
</dbReference>
<keyword evidence="5 6" id="KW-0472">Membrane</keyword>
<accession>A0ABX5QRJ6</accession>
<evidence type="ECO:0000256" key="1">
    <source>
        <dbReference type="ARBA" id="ARBA00004141"/>
    </source>
</evidence>
<dbReference type="PANTHER" id="PTHR23505">
    <property type="entry name" value="SPINSTER"/>
    <property type="match status" value="1"/>
</dbReference>
<comment type="subcellular location">
    <subcellularLocation>
        <location evidence="1">Membrane</location>
        <topology evidence="1">Multi-pass membrane protein</topology>
    </subcellularLocation>
</comment>
<dbReference type="SUPFAM" id="SSF103473">
    <property type="entry name" value="MFS general substrate transporter"/>
    <property type="match status" value="1"/>
</dbReference>
<dbReference type="PANTHER" id="PTHR23505:SF79">
    <property type="entry name" value="PROTEIN SPINSTER"/>
    <property type="match status" value="1"/>
</dbReference>
<dbReference type="InterPro" id="IPR011701">
    <property type="entry name" value="MFS"/>
</dbReference>
<feature type="transmembrane region" description="Helical" evidence="6">
    <location>
        <begin position="223"/>
        <end position="243"/>
    </location>
</feature>
<gene>
    <name evidence="8" type="ORF">CBS1_04665</name>
</gene>
<keyword evidence="9" id="KW-1185">Reference proteome</keyword>